<feature type="region of interest" description="Disordered" evidence="1">
    <location>
        <begin position="38"/>
        <end position="59"/>
    </location>
</feature>
<gene>
    <name evidence="2" type="ORF">QE152_g33351</name>
</gene>
<protein>
    <submittedName>
        <fullName evidence="2">Uncharacterized protein</fullName>
    </submittedName>
</protein>
<proteinExistence type="predicted"/>
<sequence length="118" mass="13281">MQCHLLLINGFEGNDVYPFNSEVFKDSYFLSSFVTDRPNPNNVMDNTNTEQENAGVDDPVSLVYEKPSTPKKNYKNANPASASDIVIPKSSTAPDGILTITPEYVPPHPRSWREKEKY</sequence>
<evidence type="ECO:0000313" key="3">
    <source>
        <dbReference type="Proteomes" id="UP001458880"/>
    </source>
</evidence>
<dbReference type="AlphaFoldDB" id="A0AAW1IXT2"/>
<keyword evidence="3" id="KW-1185">Reference proteome</keyword>
<feature type="region of interest" description="Disordered" evidence="1">
    <location>
        <begin position="98"/>
        <end position="118"/>
    </location>
</feature>
<name>A0AAW1IXT2_POPJA</name>
<reference evidence="2 3" key="1">
    <citation type="journal article" date="2024" name="BMC Genomics">
        <title>De novo assembly and annotation of Popillia japonica's genome with initial clues to its potential as an invasive pest.</title>
        <authorList>
            <person name="Cucini C."/>
            <person name="Boschi S."/>
            <person name="Funari R."/>
            <person name="Cardaioli E."/>
            <person name="Iannotti N."/>
            <person name="Marturano G."/>
            <person name="Paoli F."/>
            <person name="Bruttini M."/>
            <person name="Carapelli A."/>
            <person name="Frati F."/>
            <person name="Nardi F."/>
        </authorList>
    </citation>
    <scope>NUCLEOTIDE SEQUENCE [LARGE SCALE GENOMIC DNA]</scope>
    <source>
        <strain evidence="2">DMR45628</strain>
    </source>
</reference>
<accession>A0AAW1IXT2</accession>
<evidence type="ECO:0000256" key="1">
    <source>
        <dbReference type="SAM" id="MobiDB-lite"/>
    </source>
</evidence>
<feature type="compositionally biased region" description="Polar residues" evidence="1">
    <location>
        <begin position="38"/>
        <end position="52"/>
    </location>
</feature>
<dbReference type="EMBL" id="JASPKY010000504">
    <property type="protein sequence ID" value="KAK9694699.1"/>
    <property type="molecule type" value="Genomic_DNA"/>
</dbReference>
<organism evidence="2 3">
    <name type="scientific">Popillia japonica</name>
    <name type="common">Japanese beetle</name>
    <dbReference type="NCBI Taxonomy" id="7064"/>
    <lineage>
        <taxon>Eukaryota</taxon>
        <taxon>Metazoa</taxon>
        <taxon>Ecdysozoa</taxon>
        <taxon>Arthropoda</taxon>
        <taxon>Hexapoda</taxon>
        <taxon>Insecta</taxon>
        <taxon>Pterygota</taxon>
        <taxon>Neoptera</taxon>
        <taxon>Endopterygota</taxon>
        <taxon>Coleoptera</taxon>
        <taxon>Polyphaga</taxon>
        <taxon>Scarabaeiformia</taxon>
        <taxon>Scarabaeidae</taxon>
        <taxon>Rutelinae</taxon>
        <taxon>Popillia</taxon>
    </lineage>
</organism>
<dbReference type="Proteomes" id="UP001458880">
    <property type="component" value="Unassembled WGS sequence"/>
</dbReference>
<comment type="caution">
    <text evidence="2">The sequence shown here is derived from an EMBL/GenBank/DDBJ whole genome shotgun (WGS) entry which is preliminary data.</text>
</comment>
<evidence type="ECO:0000313" key="2">
    <source>
        <dbReference type="EMBL" id="KAK9694699.1"/>
    </source>
</evidence>